<dbReference type="InterPro" id="IPR000835">
    <property type="entry name" value="HTH_MarR-typ"/>
</dbReference>
<keyword evidence="2" id="KW-0238">DNA-binding</keyword>
<gene>
    <name evidence="5" type="ORF">GXP67_06330</name>
</gene>
<evidence type="ECO:0000313" key="5">
    <source>
        <dbReference type="EMBL" id="QHT66302.1"/>
    </source>
</evidence>
<dbReference type="InterPro" id="IPR023187">
    <property type="entry name" value="Tscrpt_reg_MarR-type_CS"/>
</dbReference>
<dbReference type="EMBL" id="CP048222">
    <property type="protein sequence ID" value="QHT66302.1"/>
    <property type="molecule type" value="Genomic_DNA"/>
</dbReference>
<dbReference type="RefSeq" id="WP_162442365.1">
    <property type="nucleotide sequence ID" value="NZ_CP048222.1"/>
</dbReference>
<reference evidence="5 6" key="1">
    <citation type="submission" date="2020-01" db="EMBL/GenBank/DDBJ databases">
        <authorList>
            <person name="Kim M.K."/>
        </authorList>
    </citation>
    <scope>NUCLEOTIDE SEQUENCE [LARGE SCALE GENOMIC DNA]</scope>
    <source>
        <strain evidence="5 6">172606-1</strain>
    </source>
</reference>
<keyword evidence="6" id="KW-1185">Reference proteome</keyword>
<proteinExistence type="predicted"/>
<dbReference type="PROSITE" id="PS01117">
    <property type="entry name" value="HTH_MARR_1"/>
    <property type="match status" value="1"/>
</dbReference>
<evidence type="ECO:0000256" key="2">
    <source>
        <dbReference type="ARBA" id="ARBA00023125"/>
    </source>
</evidence>
<dbReference type="Pfam" id="PF01047">
    <property type="entry name" value="MarR"/>
    <property type="match status" value="1"/>
</dbReference>
<keyword evidence="3" id="KW-0804">Transcription</keyword>
<dbReference type="KEGG" id="rhoz:GXP67_06330"/>
<protein>
    <submittedName>
        <fullName evidence="5">MarR family transcriptional regulator</fullName>
    </submittedName>
</protein>
<dbReference type="InterPro" id="IPR039422">
    <property type="entry name" value="MarR/SlyA-like"/>
</dbReference>
<dbReference type="AlphaFoldDB" id="A0A6C0GEY6"/>
<dbReference type="GO" id="GO:0003677">
    <property type="term" value="F:DNA binding"/>
    <property type="evidence" value="ECO:0007669"/>
    <property type="project" value="UniProtKB-KW"/>
</dbReference>
<sequence>MKIEEEIKQDKFTSEFEKTSVNILFTSSWLHSLLSSALKPYGISVQQYNVLRILKGQCSKPAMLGLIQERMMDKMSNATRLVDKLIEKGLVDRKQCPMNRRQVDIVITKEGLALIEKIQPALNKIDHSFGINDEEARILNQLLDKFRS</sequence>
<dbReference type="PROSITE" id="PS50995">
    <property type="entry name" value="HTH_MARR_2"/>
    <property type="match status" value="1"/>
</dbReference>
<dbReference type="GO" id="GO:0003700">
    <property type="term" value="F:DNA-binding transcription factor activity"/>
    <property type="evidence" value="ECO:0007669"/>
    <property type="project" value="InterPro"/>
</dbReference>
<accession>A0A6C0GEY6</accession>
<dbReference type="GO" id="GO:0006950">
    <property type="term" value="P:response to stress"/>
    <property type="evidence" value="ECO:0007669"/>
    <property type="project" value="TreeGrafter"/>
</dbReference>
<evidence type="ECO:0000259" key="4">
    <source>
        <dbReference type="PROSITE" id="PS50995"/>
    </source>
</evidence>
<dbReference type="PANTHER" id="PTHR33164:SF101">
    <property type="entry name" value="TRANSCRIPTIONAL REPRESSOR MPRA"/>
    <property type="match status" value="1"/>
</dbReference>
<dbReference type="SUPFAM" id="SSF46785">
    <property type="entry name" value="Winged helix' DNA-binding domain"/>
    <property type="match status" value="1"/>
</dbReference>
<organism evidence="5 6">
    <name type="scientific">Rhodocytophaga rosea</name>
    <dbReference type="NCBI Taxonomy" id="2704465"/>
    <lineage>
        <taxon>Bacteria</taxon>
        <taxon>Pseudomonadati</taxon>
        <taxon>Bacteroidota</taxon>
        <taxon>Cytophagia</taxon>
        <taxon>Cytophagales</taxon>
        <taxon>Rhodocytophagaceae</taxon>
        <taxon>Rhodocytophaga</taxon>
    </lineage>
</organism>
<feature type="domain" description="HTH marR-type" evidence="4">
    <location>
        <begin position="1"/>
        <end position="148"/>
    </location>
</feature>
<dbReference type="SMART" id="SM00347">
    <property type="entry name" value="HTH_MARR"/>
    <property type="match status" value="1"/>
</dbReference>
<evidence type="ECO:0000256" key="1">
    <source>
        <dbReference type="ARBA" id="ARBA00023015"/>
    </source>
</evidence>
<evidence type="ECO:0000313" key="6">
    <source>
        <dbReference type="Proteomes" id="UP000480178"/>
    </source>
</evidence>
<evidence type="ECO:0000256" key="3">
    <source>
        <dbReference type="ARBA" id="ARBA00023163"/>
    </source>
</evidence>
<dbReference type="Proteomes" id="UP000480178">
    <property type="component" value="Chromosome"/>
</dbReference>
<dbReference type="InterPro" id="IPR036390">
    <property type="entry name" value="WH_DNA-bd_sf"/>
</dbReference>
<dbReference type="Gene3D" id="1.10.10.10">
    <property type="entry name" value="Winged helix-like DNA-binding domain superfamily/Winged helix DNA-binding domain"/>
    <property type="match status" value="1"/>
</dbReference>
<name>A0A6C0GEY6_9BACT</name>
<dbReference type="InterPro" id="IPR036388">
    <property type="entry name" value="WH-like_DNA-bd_sf"/>
</dbReference>
<dbReference type="PANTHER" id="PTHR33164">
    <property type="entry name" value="TRANSCRIPTIONAL REGULATOR, MARR FAMILY"/>
    <property type="match status" value="1"/>
</dbReference>
<keyword evidence="1" id="KW-0805">Transcription regulation</keyword>